<gene>
    <name evidence="1" type="ORF">BECKMB1821I_GA0114274_100834</name>
</gene>
<protein>
    <submittedName>
        <fullName evidence="1">Uncharacterized protein</fullName>
    </submittedName>
</protein>
<proteinExistence type="predicted"/>
<dbReference type="EMBL" id="CAADFQ010000008">
    <property type="protein sequence ID" value="VFK29106.1"/>
    <property type="molecule type" value="Genomic_DNA"/>
</dbReference>
<dbReference type="AlphaFoldDB" id="A0A450XIL2"/>
<reference evidence="1" key="1">
    <citation type="submission" date="2019-02" db="EMBL/GenBank/DDBJ databases">
        <authorList>
            <person name="Gruber-Vodicka R. H."/>
            <person name="Seah K. B. B."/>
        </authorList>
    </citation>
    <scope>NUCLEOTIDE SEQUENCE</scope>
    <source>
        <strain evidence="1">BECK_BZ199</strain>
    </source>
</reference>
<accession>A0A450XIL2</accession>
<evidence type="ECO:0000313" key="1">
    <source>
        <dbReference type="EMBL" id="VFK29106.1"/>
    </source>
</evidence>
<organism evidence="1">
    <name type="scientific">Candidatus Kentrum sp. MB</name>
    <dbReference type="NCBI Taxonomy" id="2138164"/>
    <lineage>
        <taxon>Bacteria</taxon>
        <taxon>Pseudomonadati</taxon>
        <taxon>Pseudomonadota</taxon>
        <taxon>Gammaproteobacteria</taxon>
        <taxon>Candidatus Kentrum</taxon>
    </lineage>
</organism>
<name>A0A450XIL2_9GAMM</name>
<sequence length="56" mass="6107">MARLGASVAIIRIIVMPEESWDGSEYSVSGKIALPWVISNHTRVPERTALGNDKPS</sequence>